<dbReference type="Gene3D" id="2.60.40.150">
    <property type="entry name" value="C2 domain"/>
    <property type="match status" value="2"/>
</dbReference>
<comment type="caution">
    <text evidence="3">The sequence shown here is derived from an EMBL/GenBank/DDBJ whole genome shotgun (WGS) entry which is preliminary data.</text>
</comment>
<dbReference type="OrthoDB" id="5978493at2759"/>
<dbReference type="PANTHER" id="PTHR46129">
    <property type="entry name" value="SYNAPTOTAGMIN 14, ISOFORM D"/>
    <property type="match status" value="1"/>
</dbReference>
<dbReference type="PROSITE" id="PS50004">
    <property type="entry name" value="C2"/>
    <property type="match status" value="2"/>
</dbReference>
<keyword evidence="2" id="KW-0472">Membrane</keyword>
<dbReference type="CDD" id="cd08408">
    <property type="entry name" value="C2B_Synaptotagmin-14_16"/>
    <property type="match status" value="1"/>
</dbReference>
<dbReference type="SMART" id="SM00239">
    <property type="entry name" value="C2"/>
    <property type="match status" value="2"/>
</dbReference>
<evidence type="ECO:0000256" key="1">
    <source>
        <dbReference type="SAM" id="MobiDB-lite"/>
    </source>
</evidence>
<dbReference type="SUPFAM" id="SSF49562">
    <property type="entry name" value="C2 domain (Calcium/lipid-binding domain, CaLB)"/>
    <property type="match status" value="2"/>
</dbReference>
<keyword evidence="4" id="KW-1185">Reference proteome</keyword>
<reference evidence="3" key="1">
    <citation type="submission" date="2020-04" db="EMBL/GenBank/DDBJ databases">
        <authorList>
            <person name="Alioto T."/>
            <person name="Alioto T."/>
            <person name="Gomez Garrido J."/>
        </authorList>
    </citation>
    <scope>NUCLEOTIDE SEQUENCE</scope>
    <source>
        <strain evidence="3">A484AB</strain>
    </source>
</reference>
<dbReference type="CDD" id="cd08389">
    <property type="entry name" value="C2A_Synaptotagmin-14_16"/>
    <property type="match status" value="1"/>
</dbReference>
<dbReference type="Pfam" id="PF00168">
    <property type="entry name" value="C2"/>
    <property type="match status" value="2"/>
</dbReference>
<dbReference type="InterPro" id="IPR000008">
    <property type="entry name" value="C2_dom"/>
</dbReference>
<dbReference type="GO" id="GO:0005543">
    <property type="term" value="F:phospholipid binding"/>
    <property type="evidence" value="ECO:0007669"/>
    <property type="project" value="TreeGrafter"/>
</dbReference>
<dbReference type="Proteomes" id="UP001152795">
    <property type="component" value="Unassembled WGS sequence"/>
</dbReference>
<feature type="compositionally biased region" description="Polar residues" evidence="1">
    <location>
        <begin position="89"/>
        <end position="106"/>
    </location>
</feature>
<sequence length="473" mass="52708">MNSTSSVIEPVEIVEETEMIDKQLVPTPAIIFLCVIAGVIIILFIIYQVVKRGLVCNLEPPERPDDEEYEHLKSVPYETETDDDYYGPSSKTPSRRSSCNTTSGSLRSDGDFGTGDFYGRGKYSDGTDGMDYFSYSPGTMRRMIGGETTPRGLDPRIQPAGEELVSIAGRMQISASYAPTANKLAVSILKAEDLPTKERGGPSMVQVRVVLLPAKKQRFKTKPKASNNASFHETFTFSHVTQEEIRYGSLRIRVYGHERITRDRLVGEVNMPLSEFDLESESDTVWRMIIPRSQLSGADSLYDVSDSMSIGSGHGGSTSSLVAVHGGTPELLVALCYQSLTGRLTVEILKASNLRMPAMQRAPDTYVKVVLISPIGKPVAKSKTTIRRSMTDPEYNESFVFQMSERDLAEVTLQFSVVAISRARKKKEIVGWFHLGKNNSGQEETLHWNELLQAKEKSVSRWHVLFEDIKDVR</sequence>
<gene>
    <name evidence="3" type="ORF">PACLA_8A062700</name>
</gene>
<organism evidence="3 4">
    <name type="scientific">Paramuricea clavata</name>
    <name type="common">Red gorgonian</name>
    <name type="synonym">Violescent sea-whip</name>
    <dbReference type="NCBI Taxonomy" id="317549"/>
    <lineage>
        <taxon>Eukaryota</taxon>
        <taxon>Metazoa</taxon>
        <taxon>Cnidaria</taxon>
        <taxon>Anthozoa</taxon>
        <taxon>Octocorallia</taxon>
        <taxon>Malacalcyonacea</taxon>
        <taxon>Plexauridae</taxon>
        <taxon>Paramuricea</taxon>
    </lineage>
</organism>
<dbReference type="AlphaFoldDB" id="A0A6S7G7P2"/>
<evidence type="ECO:0000256" key="2">
    <source>
        <dbReference type="SAM" id="Phobius"/>
    </source>
</evidence>
<dbReference type="EMBL" id="CACRXK020000403">
    <property type="protein sequence ID" value="CAB3981560.1"/>
    <property type="molecule type" value="Genomic_DNA"/>
</dbReference>
<proteinExistence type="predicted"/>
<keyword evidence="2" id="KW-1133">Transmembrane helix</keyword>
<dbReference type="InterPro" id="IPR035892">
    <property type="entry name" value="C2_domain_sf"/>
</dbReference>
<protein>
    <submittedName>
        <fullName evidence="3">Synaptotagmin-16-like isoform X1</fullName>
    </submittedName>
</protein>
<name>A0A6S7G7P2_PARCT</name>
<dbReference type="PANTHER" id="PTHR46129:SF2">
    <property type="entry name" value="SYNAPTOTAGMIN 14, ISOFORM D"/>
    <property type="match status" value="1"/>
</dbReference>
<evidence type="ECO:0000313" key="4">
    <source>
        <dbReference type="Proteomes" id="UP001152795"/>
    </source>
</evidence>
<feature type="transmembrane region" description="Helical" evidence="2">
    <location>
        <begin position="29"/>
        <end position="50"/>
    </location>
</feature>
<accession>A0A6S7G7P2</accession>
<keyword evidence="2" id="KW-0812">Transmembrane</keyword>
<evidence type="ECO:0000313" key="3">
    <source>
        <dbReference type="EMBL" id="CAB3981560.1"/>
    </source>
</evidence>
<feature type="region of interest" description="Disordered" evidence="1">
    <location>
        <begin position="59"/>
        <end position="111"/>
    </location>
</feature>
<dbReference type="InterPro" id="IPR043541">
    <property type="entry name" value="SYT14/14L/16"/>
</dbReference>